<dbReference type="EMBL" id="CAJVPT010009678">
    <property type="protein sequence ID" value="CAG8563755.1"/>
    <property type="molecule type" value="Genomic_DNA"/>
</dbReference>
<reference evidence="1" key="1">
    <citation type="submission" date="2021-06" db="EMBL/GenBank/DDBJ databases">
        <authorList>
            <person name="Kallberg Y."/>
            <person name="Tangrot J."/>
            <person name="Rosling A."/>
        </authorList>
    </citation>
    <scope>NUCLEOTIDE SEQUENCE</scope>
    <source>
        <strain evidence="1">CL356</strain>
    </source>
</reference>
<dbReference type="Proteomes" id="UP000789525">
    <property type="component" value="Unassembled WGS sequence"/>
</dbReference>
<gene>
    <name evidence="1" type="ORF">ACOLOM_LOCUS5332</name>
</gene>
<protein>
    <submittedName>
        <fullName evidence="1">647_t:CDS:1</fullName>
    </submittedName>
</protein>
<comment type="caution">
    <text evidence="1">The sequence shown here is derived from an EMBL/GenBank/DDBJ whole genome shotgun (WGS) entry which is preliminary data.</text>
</comment>
<sequence length="249" mass="28579">MEGTVLFRQFANLIENSPAFRINGASIAESLHEFSQKIFEAGTAFEDMYREGDMMFWVLESRIKLILDKLNPGLLGQIFLGDYASYVSERLDEIKTQICSFEEILKTTMDSIKDAEKRRRFAEKILIKGKREAASFIGSSWKFMLMGILPFLESNSKSSPDYEEATKLLGQSEEILNMLNRTANGLHEINRLLSSYRSSLMNVKAVVKDKTSINKEGVEKLERLLCYVKKYHAGFIKKSEQMTIDNTFY</sequence>
<evidence type="ECO:0000313" key="1">
    <source>
        <dbReference type="EMBL" id="CAG8563755.1"/>
    </source>
</evidence>
<keyword evidence="2" id="KW-1185">Reference proteome</keyword>
<accession>A0ACA9M2B9</accession>
<name>A0ACA9M2B9_9GLOM</name>
<organism evidence="1 2">
    <name type="scientific">Acaulospora colombiana</name>
    <dbReference type="NCBI Taxonomy" id="27376"/>
    <lineage>
        <taxon>Eukaryota</taxon>
        <taxon>Fungi</taxon>
        <taxon>Fungi incertae sedis</taxon>
        <taxon>Mucoromycota</taxon>
        <taxon>Glomeromycotina</taxon>
        <taxon>Glomeromycetes</taxon>
        <taxon>Diversisporales</taxon>
        <taxon>Acaulosporaceae</taxon>
        <taxon>Acaulospora</taxon>
    </lineage>
</organism>
<proteinExistence type="predicted"/>
<evidence type="ECO:0000313" key="2">
    <source>
        <dbReference type="Proteomes" id="UP000789525"/>
    </source>
</evidence>